<evidence type="ECO:0000259" key="1">
    <source>
        <dbReference type="Pfam" id="PF16823"/>
    </source>
</evidence>
<reference evidence="2 3" key="1">
    <citation type="submission" date="2018-11" db="EMBL/GenBank/DDBJ databases">
        <title>Genomic Encyclopedia of Type Strains, Phase IV (KMG-IV): sequencing the most valuable type-strain genomes for metagenomic binning, comparative biology and taxonomic classification.</title>
        <authorList>
            <person name="Goeker M."/>
        </authorList>
    </citation>
    <scope>NUCLEOTIDE SEQUENCE [LARGE SCALE GENOMIC DNA]</scope>
    <source>
        <strain evidence="2 3">DSM 25623</strain>
    </source>
</reference>
<proteinExistence type="predicted"/>
<keyword evidence="3" id="KW-1185">Reference proteome</keyword>
<dbReference type="InterPro" id="IPR031800">
    <property type="entry name" value="PilZ_atypical"/>
</dbReference>
<dbReference type="OrthoDB" id="9151696at2"/>
<keyword evidence="2" id="KW-0675">Receptor</keyword>
<protein>
    <submittedName>
        <fullName evidence="2">Atypical PilZ domain-containing cyclic di-GMP receptor</fullName>
    </submittedName>
</protein>
<dbReference type="RefSeq" id="WP_123768470.1">
    <property type="nucleotide sequence ID" value="NZ_RKQN01000001.1"/>
</dbReference>
<dbReference type="EMBL" id="RKQN01000001">
    <property type="protein sequence ID" value="RPE80870.1"/>
    <property type="molecule type" value="Genomic_DNA"/>
</dbReference>
<evidence type="ECO:0000313" key="3">
    <source>
        <dbReference type="Proteomes" id="UP000269708"/>
    </source>
</evidence>
<dbReference type="Proteomes" id="UP000269708">
    <property type="component" value="Unassembled WGS sequence"/>
</dbReference>
<dbReference type="Pfam" id="PF16823">
    <property type="entry name" value="tPilZ"/>
    <property type="match status" value="1"/>
</dbReference>
<comment type="caution">
    <text evidence="2">The sequence shown here is derived from an EMBL/GenBank/DDBJ whole genome shotgun (WGS) entry which is preliminary data.</text>
</comment>
<organism evidence="2 3">
    <name type="scientific">Vulcaniibacterium tengchongense</name>
    <dbReference type="NCBI Taxonomy" id="1273429"/>
    <lineage>
        <taxon>Bacteria</taxon>
        <taxon>Pseudomonadati</taxon>
        <taxon>Pseudomonadota</taxon>
        <taxon>Gammaproteobacteria</taxon>
        <taxon>Lysobacterales</taxon>
        <taxon>Lysobacteraceae</taxon>
        <taxon>Vulcaniibacterium</taxon>
    </lineage>
</organism>
<feature type="domain" description="Cyclic di-GMP receptor atypical PilZ" evidence="1">
    <location>
        <begin position="44"/>
        <end position="179"/>
    </location>
</feature>
<evidence type="ECO:0000313" key="2">
    <source>
        <dbReference type="EMBL" id="RPE80870.1"/>
    </source>
</evidence>
<sequence>MTPQAADALLFADALACELAVPAEFVALAPAEPQRHQQHAAAVLAALAQIEDARRDGDDEHDESPAAARRLEAKLDLLLGLFGRLLREREGAPPARALRWSTRGARLRQRVDAAPGASGLLRLQAAAWLPETLELPAQVLAAGDEAVWLRFAPAPAELADALERHLFRLHRREIAQARRPRRSP</sequence>
<gene>
    <name evidence="2" type="ORF">EDC50_0036</name>
</gene>
<dbReference type="AlphaFoldDB" id="A0A3N4W476"/>
<accession>A0A3N4W476</accession>
<name>A0A3N4W476_9GAMM</name>